<dbReference type="InterPro" id="IPR001509">
    <property type="entry name" value="Epimerase_deHydtase"/>
</dbReference>
<dbReference type="InterPro" id="IPR036291">
    <property type="entry name" value="NAD(P)-bd_dom_sf"/>
</dbReference>
<dbReference type="PANTHER" id="PTHR43162:SF1">
    <property type="entry name" value="PRESTALK A DIFFERENTIATION PROTEIN A"/>
    <property type="match status" value="1"/>
</dbReference>
<accession>E3BF49</accession>
<sequence length="273" mass="29917">MKTITIIGGGWLGRPLAQYLKSIGHQTYTSKTTIEGTTELQSFGLNSFVCDLSQGPESLQTQLLDYPSDIVIGCFPPGFRRGQGDEYVTYWNNVIEASQNTGVKRVVMVSSTTVYPNTAQDMIEEDASLVKAENDDKFSDNAKIMLQAENLLISSGLKFAIVRCSGLIGPNRHPARFVAHLAQVSSKAPANMIHLQDAVGAVSYMATYEKSAVVNATTPNTVSKAEFYQAALDGINSQESLPEVTEQPDKRIIADKLQSLGYRFHHQHTLELV</sequence>
<keyword evidence="3" id="KW-1185">Reference proteome</keyword>
<evidence type="ECO:0000259" key="1">
    <source>
        <dbReference type="Pfam" id="PF01370"/>
    </source>
</evidence>
<evidence type="ECO:0000313" key="3">
    <source>
        <dbReference type="Proteomes" id="UP000002943"/>
    </source>
</evidence>
<proteinExistence type="predicted"/>
<dbReference type="AlphaFoldDB" id="E3BF49"/>
<gene>
    <name evidence="2" type="ORF">VIBC2010_02226</name>
</gene>
<dbReference type="Gene3D" id="3.40.50.720">
    <property type="entry name" value="NAD(P)-binding Rossmann-like Domain"/>
    <property type="match status" value="1"/>
</dbReference>
<reference evidence="2 3" key="1">
    <citation type="journal article" date="2012" name="Int. J. Syst. Evol. Microbiol.">
        <title>Vibrio caribbeanicus sp. nov., isolated from the marine sponge Scleritoderma cyanea.</title>
        <authorList>
            <person name="Hoffmann M."/>
            <person name="Monday S.R."/>
            <person name="Allard M.W."/>
            <person name="Strain E.A."/>
            <person name="Whittaker P."/>
            <person name="Naum M."/>
            <person name="McCarthy P.J."/>
            <person name="Lopez J.V."/>
            <person name="Fischer M."/>
            <person name="Brown E.W."/>
        </authorList>
    </citation>
    <scope>NUCLEOTIDE SEQUENCE [LARGE SCALE GENOMIC DNA]</scope>
    <source>
        <strain evidence="2 3">ATCC BAA-2122</strain>
    </source>
</reference>
<dbReference type="PANTHER" id="PTHR43162">
    <property type="match status" value="1"/>
</dbReference>
<dbReference type="SUPFAM" id="SSF51735">
    <property type="entry name" value="NAD(P)-binding Rossmann-fold domains"/>
    <property type="match status" value="1"/>
</dbReference>
<organism evidence="2 3">
    <name type="scientific">Vibrio caribbeanicus ATCC BAA-2122</name>
    <dbReference type="NCBI Taxonomy" id="796620"/>
    <lineage>
        <taxon>Bacteria</taxon>
        <taxon>Pseudomonadati</taxon>
        <taxon>Pseudomonadota</taxon>
        <taxon>Gammaproteobacteria</taxon>
        <taxon>Vibrionales</taxon>
        <taxon>Vibrionaceae</taxon>
        <taxon>Vibrio</taxon>
    </lineage>
</organism>
<dbReference type="RefSeq" id="WP_009599508.1">
    <property type="nucleotide sequence ID" value="NZ_AEIU01000008.1"/>
</dbReference>
<evidence type="ECO:0000313" key="2">
    <source>
        <dbReference type="EMBL" id="EFP98302.1"/>
    </source>
</evidence>
<dbReference type="eggNOG" id="COG0451">
    <property type="taxonomic scope" value="Bacteria"/>
</dbReference>
<feature type="domain" description="NAD-dependent epimerase/dehydratase" evidence="1">
    <location>
        <begin position="4"/>
        <end position="182"/>
    </location>
</feature>
<dbReference type="STRING" id="796620.VIBC2010_02226"/>
<dbReference type="InterPro" id="IPR051604">
    <property type="entry name" value="Ergot_Alk_Oxidoreductase"/>
</dbReference>
<protein>
    <recommendedName>
        <fullName evidence="1">NAD-dependent epimerase/dehydratase domain-containing protein</fullName>
    </recommendedName>
</protein>
<name>E3BF49_9VIBR</name>
<dbReference type="Pfam" id="PF01370">
    <property type="entry name" value="Epimerase"/>
    <property type="match status" value="1"/>
</dbReference>
<dbReference type="OrthoDB" id="751203at2"/>
<comment type="caution">
    <text evidence="2">The sequence shown here is derived from an EMBL/GenBank/DDBJ whole genome shotgun (WGS) entry which is preliminary data.</text>
</comment>
<dbReference type="Proteomes" id="UP000002943">
    <property type="component" value="Unassembled WGS sequence"/>
</dbReference>
<dbReference type="EMBL" id="AEIU01000008">
    <property type="protein sequence ID" value="EFP98302.1"/>
    <property type="molecule type" value="Genomic_DNA"/>
</dbReference>